<organism evidence="1 2">
    <name type="scientific">Roseimaritima multifibrata</name>
    <dbReference type="NCBI Taxonomy" id="1930274"/>
    <lineage>
        <taxon>Bacteria</taxon>
        <taxon>Pseudomonadati</taxon>
        <taxon>Planctomycetota</taxon>
        <taxon>Planctomycetia</taxon>
        <taxon>Pirellulales</taxon>
        <taxon>Pirellulaceae</taxon>
        <taxon>Roseimaritima</taxon>
    </lineage>
</organism>
<dbReference type="AlphaFoldDB" id="A0A517MET0"/>
<sequence>MLSFVVGVGCLVGCSQPEPAVEPSTATVSEVPLRILYVGQPEEAKIIERSWSLISDQVLAFTVVPPENAVEDLVKQAGRHDVIVYFSSDTGRLVDVQAIRRLRSSLFSPTGDSDGARIDFFPALEFGAMRLGDEAYGVPLGAMQPILVHPPALAESKTAESKPDEPSRWTWESYGRQIKNLEPGKAAEPLADGWAAQALLARANGYSDSSWMFMGELTPALATAPYLRALKELAAAAESYPEERLTPEQVWEGVQKGRFDVAITWITNAEPLEQTVDVVLDRLPTTSEVYESSKGEWSPREVDSRSEWVLLGPYTRVGAIASGCRQTSLSERFLTWLAAGEGTAEIRRSIPSFTVTARNSNDLAGGAGRLSGEGAEYESLLVTELQNTYVRPGFRLPGSQQYWEALDREVIAVLEKKKSPEEALVDASRAWDEISESLDISLQKKAWRAVLRSSR</sequence>
<dbReference type="SUPFAM" id="SSF53850">
    <property type="entry name" value="Periplasmic binding protein-like II"/>
    <property type="match status" value="1"/>
</dbReference>
<dbReference type="EMBL" id="CP036262">
    <property type="protein sequence ID" value="QDS93277.1"/>
    <property type="molecule type" value="Genomic_DNA"/>
</dbReference>
<name>A0A517MET0_9BACT</name>
<gene>
    <name evidence="1" type="ORF">FF011L_20390</name>
</gene>
<evidence type="ECO:0000313" key="1">
    <source>
        <dbReference type="EMBL" id="QDS93277.1"/>
    </source>
</evidence>
<evidence type="ECO:0008006" key="3">
    <source>
        <dbReference type="Google" id="ProtNLM"/>
    </source>
</evidence>
<accession>A0A517MET0</accession>
<dbReference type="Gene3D" id="3.40.190.10">
    <property type="entry name" value="Periplasmic binding protein-like II"/>
    <property type="match status" value="1"/>
</dbReference>
<dbReference type="Proteomes" id="UP000320672">
    <property type="component" value="Chromosome"/>
</dbReference>
<protein>
    <recommendedName>
        <fullName evidence="3">Bacterial extracellular solute-binding protein</fullName>
    </recommendedName>
</protein>
<keyword evidence="2" id="KW-1185">Reference proteome</keyword>
<dbReference type="KEGG" id="rml:FF011L_20390"/>
<evidence type="ECO:0000313" key="2">
    <source>
        <dbReference type="Proteomes" id="UP000320672"/>
    </source>
</evidence>
<dbReference type="RefSeq" id="WP_145351472.1">
    <property type="nucleotide sequence ID" value="NZ_CP036262.1"/>
</dbReference>
<proteinExistence type="predicted"/>
<reference evidence="1 2" key="1">
    <citation type="submission" date="2019-02" db="EMBL/GenBank/DDBJ databases">
        <title>Deep-cultivation of Planctomycetes and their phenomic and genomic characterization uncovers novel biology.</title>
        <authorList>
            <person name="Wiegand S."/>
            <person name="Jogler M."/>
            <person name="Boedeker C."/>
            <person name="Pinto D."/>
            <person name="Vollmers J."/>
            <person name="Rivas-Marin E."/>
            <person name="Kohn T."/>
            <person name="Peeters S.H."/>
            <person name="Heuer A."/>
            <person name="Rast P."/>
            <person name="Oberbeckmann S."/>
            <person name="Bunk B."/>
            <person name="Jeske O."/>
            <person name="Meyerdierks A."/>
            <person name="Storesund J.E."/>
            <person name="Kallscheuer N."/>
            <person name="Luecker S."/>
            <person name="Lage O.M."/>
            <person name="Pohl T."/>
            <person name="Merkel B.J."/>
            <person name="Hornburger P."/>
            <person name="Mueller R.-W."/>
            <person name="Bruemmer F."/>
            <person name="Labrenz M."/>
            <person name="Spormann A.M."/>
            <person name="Op den Camp H."/>
            <person name="Overmann J."/>
            <person name="Amann R."/>
            <person name="Jetten M.S.M."/>
            <person name="Mascher T."/>
            <person name="Medema M.H."/>
            <person name="Devos D.P."/>
            <person name="Kaster A.-K."/>
            <person name="Ovreas L."/>
            <person name="Rohde M."/>
            <person name="Galperin M.Y."/>
            <person name="Jogler C."/>
        </authorList>
    </citation>
    <scope>NUCLEOTIDE SEQUENCE [LARGE SCALE GENOMIC DNA]</scope>
    <source>
        <strain evidence="1 2">FF011L</strain>
    </source>
</reference>
<dbReference type="OrthoDB" id="244536at2"/>